<keyword evidence="7" id="KW-1185">Reference proteome</keyword>
<evidence type="ECO:0000256" key="1">
    <source>
        <dbReference type="ARBA" id="ARBA00022714"/>
    </source>
</evidence>
<dbReference type="Gene3D" id="2.102.10.10">
    <property type="entry name" value="Rieske [2Fe-2S] iron-sulphur domain"/>
    <property type="match status" value="1"/>
</dbReference>
<dbReference type="GO" id="GO:0046872">
    <property type="term" value="F:metal ion binding"/>
    <property type="evidence" value="ECO:0007669"/>
    <property type="project" value="UniProtKB-KW"/>
</dbReference>
<comment type="caution">
    <text evidence="6">The sequence shown here is derived from an EMBL/GenBank/DDBJ whole genome shotgun (WGS) entry which is preliminary data.</text>
</comment>
<evidence type="ECO:0000313" key="7">
    <source>
        <dbReference type="Proteomes" id="UP000242310"/>
    </source>
</evidence>
<reference evidence="6 7" key="1">
    <citation type="submission" date="2018-03" db="EMBL/GenBank/DDBJ databases">
        <title>Genomic Encyclopedia of Type Strains, Phase III (KMG-III): the genomes of soil and plant-associated and newly described type strains.</title>
        <authorList>
            <person name="Whitman W."/>
        </authorList>
    </citation>
    <scope>NUCLEOTIDE SEQUENCE [LARGE SCALE GENOMIC DNA]</scope>
    <source>
        <strain evidence="6 7">CGMCC 1.07653</strain>
    </source>
</reference>
<dbReference type="InterPro" id="IPR017941">
    <property type="entry name" value="Rieske_2Fe-2S"/>
</dbReference>
<gene>
    <name evidence="6" type="ORF">B0H94_11460</name>
</gene>
<dbReference type="GO" id="GO:0004497">
    <property type="term" value="F:monooxygenase activity"/>
    <property type="evidence" value="ECO:0007669"/>
    <property type="project" value="UniProtKB-ARBA"/>
</dbReference>
<keyword evidence="1" id="KW-0001">2Fe-2S</keyword>
<feature type="domain" description="Rieske" evidence="5">
    <location>
        <begin position="3"/>
        <end position="116"/>
    </location>
</feature>
<evidence type="ECO:0000256" key="2">
    <source>
        <dbReference type="ARBA" id="ARBA00022723"/>
    </source>
</evidence>
<dbReference type="GO" id="GO:0051537">
    <property type="term" value="F:2 iron, 2 sulfur cluster binding"/>
    <property type="evidence" value="ECO:0007669"/>
    <property type="project" value="UniProtKB-KW"/>
</dbReference>
<evidence type="ECO:0000256" key="4">
    <source>
        <dbReference type="ARBA" id="ARBA00023014"/>
    </source>
</evidence>
<dbReference type="Pfam" id="PF00355">
    <property type="entry name" value="Rieske"/>
    <property type="match status" value="1"/>
</dbReference>
<accession>A0A2P8H8M5</accession>
<keyword evidence="4" id="KW-0411">Iron-sulfur</keyword>
<sequence>MKEFVCHEEDLQPGQMMHATFGKHDIVVCRASDGHYYAFLDRCIHQGAPLSKGKLCGAPQPTDEVGDYDFQQEGDILRCPWHGREFDVKNNGCMLADERMKLRNFKVEVENGEVAVTK</sequence>
<dbReference type="PANTHER" id="PTHR21496:SF23">
    <property type="entry name" value="3-PHENYLPROPIONATE_CINNAMIC ACID DIOXYGENASE FERREDOXIN SUBUNIT"/>
    <property type="match status" value="1"/>
</dbReference>
<evidence type="ECO:0000256" key="3">
    <source>
        <dbReference type="ARBA" id="ARBA00023004"/>
    </source>
</evidence>
<proteinExistence type="predicted"/>
<dbReference type="EMBL" id="PYAV01000014">
    <property type="protein sequence ID" value="PSL42586.1"/>
    <property type="molecule type" value="Genomic_DNA"/>
</dbReference>
<dbReference type="PROSITE" id="PS51296">
    <property type="entry name" value="RIESKE"/>
    <property type="match status" value="1"/>
</dbReference>
<dbReference type="RefSeq" id="WP_106589657.1">
    <property type="nucleotide sequence ID" value="NZ_PYAV01000014.1"/>
</dbReference>
<dbReference type="PANTHER" id="PTHR21496">
    <property type="entry name" value="FERREDOXIN-RELATED"/>
    <property type="match status" value="1"/>
</dbReference>
<evidence type="ECO:0000313" key="6">
    <source>
        <dbReference type="EMBL" id="PSL42586.1"/>
    </source>
</evidence>
<dbReference type="AlphaFoldDB" id="A0A2P8H8M5"/>
<dbReference type="InterPro" id="IPR036922">
    <property type="entry name" value="Rieske_2Fe-2S_sf"/>
</dbReference>
<name>A0A2P8H8M5_9BACI</name>
<protein>
    <submittedName>
        <fullName evidence="6">Nitrite reductase/ring-hydroxylating ferredoxin subunit</fullName>
    </submittedName>
</protein>
<evidence type="ECO:0000259" key="5">
    <source>
        <dbReference type="PROSITE" id="PS51296"/>
    </source>
</evidence>
<dbReference type="OrthoDB" id="9795104at2"/>
<keyword evidence="3" id="KW-0408">Iron</keyword>
<dbReference type="Proteomes" id="UP000242310">
    <property type="component" value="Unassembled WGS sequence"/>
</dbReference>
<dbReference type="SUPFAM" id="SSF50022">
    <property type="entry name" value="ISP domain"/>
    <property type="match status" value="1"/>
</dbReference>
<dbReference type="CDD" id="cd03467">
    <property type="entry name" value="Rieske"/>
    <property type="match status" value="1"/>
</dbReference>
<dbReference type="GO" id="GO:0016705">
    <property type="term" value="F:oxidoreductase activity, acting on paired donors, with incorporation or reduction of molecular oxygen"/>
    <property type="evidence" value="ECO:0007669"/>
    <property type="project" value="UniProtKB-ARBA"/>
</dbReference>
<keyword evidence="2" id="KW-0479">Metal-binding</keyword>
<organism evidence="6 7">
    <name type="scientific">Salsuginibacillus halophilus</name>
    <dbReference type="NCBI Taxonomy" id="517424"/>
    <lineage>
        <taxon>Bacteria</taxon>
        <taxon>Bacillati</taxon>
        <taxon>Bacillota</taxon>
        <taxon>Bacilli</taxon>
        <taxon>Bacillales</taxon>
        <taxon>Bacillaceae</taxon>
        <taxon>Salsuginibacillus</taxon>
    </lineage>
</organism>